<sequence length="54" mass="6180">MHYAPNVMEVLLPHWLVETQLGQQLGMALRRNTALSGHDHYRVSGDHMHESEGE</sequence>
<dbReference type="EMBL" id="UAVU01000003">
    <property type="protein sequence ID" value="SQA98679.1"/>
    <property type="molecule type" value="Genomic_DNA"/>
</dbReference>
<name>A0A2X2VAR3_9ENTR</name>
<gene>
    <name evidence="1" type="ORF">NCTC12120_02575</name>
</gene>
<protein>
    <submittedName>
        <fullName evidence="1">Uncharacterized protein</fullName>
    </submittedName>
</protein>
<evidence type="ECO:0000313" key="2">
    <source>
        <dbReference type="Proteomes" id="UP000251197"/>
    </source>
</evidence>
<accession>A0A2X2VAR3</accession>
<dbReference type="Proteomes" id="UP000251197">
    <property type="component" value="Unassembled WGS sequence"/>
</dbReference>
<evidence type="ECO:0000313" key="1">
    <source>
        <dbReference type="EMBL" id="SQA98679.1"/>
    </source>
</evidence>
<organism evidence="1 2">
    <name type="scientific">Cedecea neteri</name>
    <dbReference type="NCBI Taxonomy" id="158822"/>
    <lineage>
        <taxon>Bacteria</taxon>
        <taxon>Pseudomonadati</taxon>
        <taxon>Pseudomonadota</taxon>
        <taxon>Gammaproteobacteria</taxon>
        <taxon>Enterobacterales</taxon>
        <taxon>Enterobacteriaceae</taxon>
        <taxon>Cedecea</taxon>
    </lineage>
</organism>
<reference evidence="1 2" key="1">
    <citation type="submission" date="2018-06" db="EMBL/GenBank/DDBJ databases">
        <authorList>
            <consortium name="Pathogen Informatics"/>
            <person name="Doyle S."/>
        </authorList>
    </citation>
    <scope>NUCLEOTIDE SEQUENCE [LARGE SCALE GENOMIC DNA]</scope>
    <source>
        <strain evidence="1 2">NCTC12120</strain>
    </source>
</reference>
<proteinExistence type="predicted"/>
<dbReference type="AlphaFoldDB" id="A0A2X2VAR3"/>